<proteinExistence type="predicted"/>
<evidence type="ECO:0000256" key="1">
    <source>
        <dbReference type="SAM" id="Phobius"/>
    </source>
</evidence>
<gene>
    <name evidence="2" type="ORF">GDO86_010375</name>
</gene>
<evidence type="ECO:0000313" key="3">
    <source>
        <dbReference type="Proteomes" id="UP000812440"/>
    </source>
</evidence>
<dbReference type="AlphaFoldDB" id="A0A8T2JPT7"/>
<organism evidence="2 3">
    <name type="scientific">Hymenochirus boettgeri</name>
    <name type="common">Congo dwarf clawed frog</name>
    <dbReference type="NCBI Taxonomy" id="247094"/>
    <lineage>
        <taxon>Eukaryota</taxon>
        <taxon>Metazoa</taxon>
        <taxon>Chordata</taxon>
        <taxon>Craniata</taxon>
        <taxon>Vertebrata</taxon>
        <taxon>Euteleostomi</taxon>
        <taxon>Amphibia</taxon>
        <taxon>Batrachia</taxon>
        <taxon>Anura</taxon>
        <taxon>Pipoidea</taxon>
        <taxon>Pipidae</taxon>
        <taxon>Pipinae</taxon>
        <taxon>Hymenochirus</taxon>
    </lineage>
</organism>
<keyword evidence="3" id="KW-1185">Reference proteome</keyword>
<keyword evidence="1" id="KW-1133">Transmembrane helix</keyword>
<comment type="caution">
    <text evidence="2">The sequence shown here is derived from an EMBL/GenBank/DDBJ whole genome shotgun (WGS) entry which is preliminary data.</text>
</comment>
<sequence>MDCVQSKYSIYGYVDSLYNLQSMSWWTFLFHVFVNNLTVGLFAAKKNYEVKEGENICKEEIIHNVQ</sequence>
<evidence type="ECO:0000313" key="2">
    <source>
        <dbReference type="EMBL" id="KAG8445573.1"/>
    </source>
</evidence>
<keyword evidence="1" id="KW-0472">Membrane</keyword>
<reference evidence="2" key="1">
    <citation type="thesis" date="2020" institute="ProQuest LLC" country="789 East Eisenhower Parkway, Ann Arbor, MI, USA">
        <title>Comparative Genomics and Chromosome Evolution.</title>
        <authorList>
            <person name="Mudd A.B."/>
        </authorList>
    </citation>
    <scope>NUCLEOTIDE SEQUENCE</scope>
    <source>
        <strain evidence="2">Female2</strain>
        <tissue evidence="2">Blood</tissue>
    </source>
</reference>
<dbReference type="EMBL" id="JAACNH010000004">
    <property type="protein sequence ID" value="KAG8445573.1"/>
    <property type="molecule type" value="Genomic_DNA"/>
</dbReference>
<protein>
    <submittedName>
        <fullName evidence="2">Uncharacterized protein</fullName>
    </submittedName>
</protein>
<accession>A0A8T2JPT7</accession>
<name>A0A8T2JPT7_9PIPI</name>
<keyword evidence="1" id="KW-0812">Transmembrane</keyword>
<dbReference type="Proteomes" id="UP000812440">
    <property type="component" value="Chromosome 5"/>
</dbReference>
<feature type="transmembrane region" description="Helical" evidence="1">
    <location>
        <begin position="23"/>
        <end position="44"/>
    </location>
</feature>